<organism evidence="2 3">
    <name type="scientific">Beauveria bassiana (strain ARSEF 2860)</name>
    <name type="common">White muscardine disease fungus</name>
    <name type="synonym">Tritirachium shiotae</name>
    <dbReference type="NCBI Taxonomy" id="655819"/>
    <lineage>
        <taxon>Eukaryota</taxon>
        <taxon>Fungi</taxon>
        <taxon>Dikarya</taxon>
        <taxon>Ascomycota</taxon>
        <taxon>Pezizomycotina</taxon>
        <taxon>Sordariomycetes</taxon>
        <taxon>Hypocreomycetidae</taxon>
        <taxon>Hypocreales</taxon>
        <taxon>Cordycipitaceae</taxon>
        <taxon>Beauveria</taxon>
    </lineage>
</organism>
<keyword evidence="3" id="KW-1185">Reference proteome</keyword>
<reference evidence="2 3" key="1">
    <citation type="journal article" date="2012" name="Sci. Rep.">
        <title>Genomic perspectives on the evolution of fungal entomopathogenicity in Beauveria bassiana.</title>
        <authorList>
            <person name="Xiao G."/>
            <person name="Ying S.H."/>
            <person name="Zheng P."/>
            <person name="Wang Z.L."/>
            <person name="Zhang S."/>
            <person name="Xie X.Q."/>
            <person name="Shang Y."/>
            <person name="St Leger R.J."/>
            <person name="Zhao G.P."/>
            <person name="Wang C."/>
            <person name="Feng M.G."/>
        </authorList>
    </citation>
    <scope>NUCLEOTIDE SEQUENCE [LARGE SCALE GENOMIC DNA]</scope>
    <source>
        <strain evidence="2 3">ARSEF 2860</strain>
    </source>
</reference>
<evidence type="ECO:0000256" key="1">
    <source>
        <dbReference type="SAM" id="MobiDB-lite"/>
    </source>
</evidence>
<gene>
    <name evidence="2" type="ORF">BBA_09929</name>
</gene>
<dbReference type="AlphaFoldDB" id="J4KKV7"/>
<dbReference type="InParanoid" id="J4KKV7"/>
<name>J4KKV7_BEAB2</name>
<evidence type="ECO:0000313" key="2">
    <source>
        <dbReference type="EMBL" id="EJP61124.1"/>
    </source>
</evidence>
<feature type="region of interest" description="Disordered" evidence="1">
    <location>
        <begin position="1"/>
        <end position="49"/>
    </location>
</feature>
<feature type="compositionally biased region" description="Gly residues" evidence="1">
    <location>
        <begin position="90"/>
        <end position="101"/>
    </location>
</feature>
<dbReference type="EMBL" id="JH725224">
    <property type="protein sequence ID" value="EJP61124.1"/>
    <property type="molecule type" value="Genomic_DNA"/>
</dbReference>
<dbReference type="HOGENOM" id="CLU_1209628_0_0_1"/>
<dbReference type="Proteomes" id="UP000002762">
    <property type="component" value="Unassembled WGS sequence"/>
</dbReference>
<feature type="region of interest" description="Disordered" evidence="1">
    <location>
        <begin position="83"/>
        <end position="229"/>
    </location>
</feature>
<accession>J4KKV7</accession>
<dbReference type="GeneID" id="19892941"/>
<evidence type="ECO:0000313" key="3">
    <source>
        <dbReference type="Proteomes" id="UP000002762"/>
    </source>
</evidence>
<feature type="compositionally biased region" description="Basic and acidic residues" evidence="1">
    <location>
        <begin position="201"/>
        <end position="214"/>
    </location>
</feature>
<sequence>MPSQKTFNSEVIDISSSDESASNSTSANSEPCANSRIETRELAETSRPTIGRKVLSDILTKLSAIGSRLRDCGHCKDVDSTRYYENVGGEPAGEGDSGSGGLDSVAGIDQPLAHIRRRSFPKQTNPELSRQRFDDVIPDSEEDSDDEELRDANTDTKPNKASELTTEGKRDGPRGRTAVGNMPHNKRKASIEPSEQNVPSTEERQKRPRFRVDMAFRVNPPIVDDDRES</sequence>
<proteinExistence type="predicted"/>
<feature type="compositionally biased region" description="Acidic residues" evidence="1">
    <location>
        <begin position="136"/>
        <end position="149"/>
    </location>
</feature>
<protein>
    <submittedName>
        <fullName evidence="2">Uncharacterized protein</fullName>
    </submittedName>
</protein>
<feature type="compositionally biased region" description="Basic and acidic residues" evidence="1">
    <location>
        <begin position="150"/>
        <end position="174"/>
    </location>
</feature>
<dbReference type="RefSeq" id="XP_008603248.1">
    <property type="nucleotide sequence ID" value="XM_008605026.1"/>
</dbReference>
<feature type="compositionally biased region" description="Low complexity" evidence="1">
    <location>
        <begin position="9"/>
        <end position="29"/>
    </location>
</feature>